<keyword evidence="1" id="KW-0732">Signal</keyword>
<protein>
    <submittedName>
        <fullName evidence="2">Uncharacterized protein</fullName>
    </submittedName>
</protein>
<dbReference type="STRING" id="500610.SAMN02799615_00239"/>
<gene>
    <name evidence="2" type="ORF">SAMN02799615_00239</name>
</gene>
<feature type="chain" id="PRO_5011761579" evidence="1">
    <location>
        <begin position="45"/>
        <end position="419"/>
    </location>
</feature>
<keyword evidence="3" id="KW-1185">Reference proteome</keyword>
<sequence>MEQGQGAERTAPAGLRTGAGLRHGCMRLLPPFLLMLALAAPAQASDDGPLEVTQRTMHWQGATESGSDAWYRDNWAKGSIVMPYVTSSRKDVAARINDELYMGLIGIPAPSAAGANFELTIPADDSALVGTSSLEFELARDDEHIFSVAVTQEGCGAYCENYTTHYHFDATTGRPFAAAEVITSAGKKDIVKRMDREALGQYRKMLKTLQADLALQLKTGKPSQPGGSVDDTRDRIELNEHCLQEVLERQQDSSRNLDEDFRYLAMAIPDDKGVSFRHERCSNHASRALDDVGDVNLPVPNAQLRGMLTDYGRFLFFGGDRPREALDPFGVFLHGKIGQSPIALRIAVEKGSQQVSAVYYYDKYRRPIALTGTADGDRFTLTTSKTDKDAETFELVRHGSTLAGQWHKGNALQPVSVGP</sequence>
<reference evidence="3" key="1">
    <citation type="submission" date="2016-10" db="EMBL/GenBank/DDBJ databases">
        <authorList>
            <person name="Varghese N."/>
            <person name="Submissions S."/>
        </authorList>
    </citation>
    <scope>NUCLEOTIDE SEQUENCE [LARGE SCALE GENOMIC DNA]</scope>
    <source>
        <strain evidence="3">UNC178MFTsu3.1</strain>
    </source>
</reference>
<evidence type="ECO:0000256" key="1">
    <source>
        <dbReference type="SAM" id="SignalP"/>
    </source>
</evidence>
<proteinExistence type="predicted"/>
<dbReference type="EMBL" id="FONH01000001">
    <property type="protein sequence ID" value="SFE06157.1"/>
    <property type="molecule type" value="Genomic_DNA"/>
</dbReference>
<name>A0A1I1XFM5_9GAMM</name>
<accession>A0A1I1XFM5</accession>
<feature type="signal peptide" evidence="1">
    <location>
        <begin position="1"/>
        <end position="44"/>
    </location>
</feature>
<dbReference type="RefSeq" id="WP_143096420.1">
    <property type="nucleotide sequence ID" value="NZ_FONH01000001.1"/>
</dbReference>
<dbReference type="Proteomes" id="UP000199477">
    <property type="component" value="Unassembled WGS sequence"/>
</dbReference>
<organism evidence="2 3">
    <name type="scientific">Dyella marensis</name>
    <dbReference type="NCBI Taxonomy" id="500610"/>
    <lineage>
        <taxon>Bacteria</taxon>
        <taxon>Pseudomonadati</taxon>
        <taxon>Pseudomonadota</taxon>
        <taxon>Gammaproteobacteria</taxon>
        <taxon>Lysobacterales</taxon>
        <taxon>Rhodanobacteraceae</taxon>
        <taxon>Dyella</taxon>
    </lineage>
</organism>
<evidence type="ECO:0000313" key="2">
    <source>
        <dbReference type="EMBL" id="SFE06157.1"/>
    </source>
</evidence>
<dbReference type="AlphaFoldDB" id="A0A1I1XFM5"/>
<evidence type="ECO:0000313" key="3">
    <source>
        <dbReference type="Proteomes" id="UP000199477"/>
    </source>
</evidence>